<dbReference type="InterPro" id="IPR017871">
    <property type="entry name" value="ABC_transporter-like_CS"/>
</dbReference>
<comment type="caution">
    <text evidence="5">The sequence shown here is derived from an EMBL/GenBank/DDBJ whole genome shotgun (WGS) entry which is preliminary data.</text>
</comment>
<dbReference type="GO" id="GO:0015833">
    <property type="term" value="P:peptide transport"/>
    <property type="evidence" value="ECO:0007669"/>
    <property type="project" value="InterPro"/>
</dbReference>
<dbReference type="AlphaFoldDB" id="A0A2R6A9B1"/>
<dbReference type="Gene3D" id="3.40.50.300">
    <property type="entry name" value="P-loop containing nucleotide triphosphate hydrolases"/>
    <property type="match status" value="1"/>
</dbReference>
<feature type="domain" description="ABC transporter" evidence="4">
    <location>
        <begin position="7"/>
        <end position="256"/>
    </location>
</feature>
<organism evidence="5 6">
    <name type="scientific">Candidatus Marsarchaeota G1 archaeon OSP_D</name>
    <dbReference type="NCBI Taxonomy" id="1978155"/>
    <lineage>
        <taxon>Archaea</taxon>
        <taxon>Candidatus Marsarchaeota</taxon>
        <taxon>Candidatus Marsarchaeota group 1</taxon>
    </lineage>
</organism>
<dbReference type="FunFam" id="3.40.50.300:FF:000016">
    <property type="entry name" value="Oligopeptide ABC transporter ATP-binding component"/>
    <property type="match status" value="1"/>
</dbReference>
<dbReference type="PROSITE" id="PS00211">
    <property type="entry name" value="ABC_TRANSPORTER_1"/>
    <property type="match status" value="1"/>
</dbReference>
<dbReference type="GO" id="GO:0005524">
    <property type="term" value="F:ATP binding"/>
    <property type="evidence" value="ECO:0007669"/>
    <property type="project" value="UniProtKB-KW"/>
</dbReference>
<gene>
    <name evidence="5" type="ORF">B9Q01_06645</name>
</gene>
<evidence type="ECO:0000256" key="1">
    <source>
        <dbReference type="ARBA" id="ARBA00022448"/>
    </source>
</evidence>
<keyword evidence="1" id="KW-0813">Transport</keyword>
<evidence type="ECO:0000313" key="5">
    <source>
        <dbReference type="EMBL" id="PSN82873.1"/>
    </source>
</evidence>
<evidence type="ECO:0000259" key="4">
    <source>
        <dbReference type="PROSITE" id="PS50893"/>
    </source>
</evidence>
<evidence type="ECO:0000256" key="3">
    <source>
        <dbReference type="ARBA" id="ARBA00022840"/>
    </source>
</evidence>
<evidence type="ECO:0000256" key="2">
    <source>
        <dbReference type="ARBA" id="ARBA00022741"/>
    </source>
</evidence>
<dbReference type="PANTHER" id="PTHR43067">
    <property type="entry name" value="OLIGOPEPTIDE/DIPEPTIDE ABC TRANSPORTER, ATPASE SUBUNIT"/>
    <property type="match status" value="1"/>
</dbReference>
<sequence length="321" mass="35539">MVLVPILKAEGLSVDYFTQRGRLHAVSDVSFSLEEGESLGIVGESGSGKTTLATALLKLLPMNAEVVSGRVEIQGMDVLSMDEESLNKSLRWRVVSYVPQASQNALDPLYRIDDQFVETVHAHVDMPREEILHKATELLLRVGVEPSKLRSYPWELSGGQKQRVMIALSLILKPKIVILDEPTTALDTIIQAQILELFRELKEYERLTAIFISHDISVISNVANRVGVMYAGRLVELGSAESVFYTPLHPYTQGLLKSVPDLRSDTPYSYIPGSPPDLVSPPSGCPFHPRCPLAMEICKKINPALEVYDGEHLVACHAVKR</sequence>
<dbReference type="GO" id="GO:0016887">
    <property type="term" value="F:ATP hydrolysis activity"/>
    <property type="evidence" value="ECO:0007669"/>
    <property type="project" value="InterPro"/>
</dbReference>
<dbReference type="SMART" id="SM00382">
    <property type="entry name" value="AAA"/>
    <property type="match status" value="1"/>
</dbReference>
<dbReference type="CDD" id="cd03257">
    <property type="entry name" value="ABC_NikE_OppD_transporters"/>
    <property type="match status" value="1"/>
</dbReference>
<dbReference type="EMBL" id="NEXC01000047">
    <property type="protein sequence ID" value="PSN82873.1"/>
    <property type="molecule type" value="Genomic_DNA"/>
</dbReference>
<proteinExistence type="predicted"/>
<dbReference type="InterPro" id="IPR003439">
    <property type="entry name" value="ABC_transporter-like_ATP-bd"/>
</dbReference>
<keyword evidence="3 5" id="KW-0067">ATP-binding</keyword>
<reference evidence="5 6" key="1">
    <citation type="submission" date="2017-04" db="EMBL/GenBank/DDBJ databases">
        <title>Novel microbial lineages endemic to geothermal iron-oxide mats fill important gaps in the evolutionary history of Archaea.</title>
        <authorList>
            <person name="Jay Z.J."/>
            <person name="Beam J.P."/>
            <person name="Dlakic M."/>
            <person name="Rusch D.B."/>
            <person name="Kozubal M.A."/>
            <person name="Inskeep W.P."/>
        </authorList>
    </citation>
    <scope>NUCLEOTIDE SEQUENCE [LARGE SCALE GENOMIC DNA]</scope>
    <source>
        <strain evidence="5">OSP_D</strain>
    </source>
</reference>
<dbReference type="PANTHER" id="PTHR43067:SF3">
    <property type="entry name" value="MALTOSE ABC TRANSPORTER, ATP-BINDING PROTEIN"/>
    <property type="match status" value="1"/>
</dbReference>
<dbReference type="SUPFAM" id="SSF52540">
    <property type="entry name" value="P-loop containing nucleoside triphosphate hydrolases"/>
    <property type="match status" value="1"/>
</dbReference>
<dbReference type="Proteomes" id="UP000240880">
    <property type="component" value="Unassembled WGS sequence"/>
</dbReference>
<dbReference type="InterPro" id="IPR013563">
    <property type="entry name" value="Oligopep_ABC_C"/>
</dbReference>
<dbReference type="PROSITE" id="PS50893">
    <property type="entry name" value="ABC_TRANSPORTER_2"/>
    <property type="match status" value="1"/>
</dbReference>
<dbReference type="Pfam" id="PF08352">
    <property type="entry name" value="oligo_HPY"/>
    <property type="match status" value="1"/>
</dbReference>
<accession>A0A2R6A9B1</accession>
<protein>
    <submittedName>
        <fullName evidence="5">Dipeptide/oligopeptide/nickel ABC transporter ATP-binding protein</fullName>
    </submittedName>
</protein>
<name>A0A2R6A9B1_9ARCH</name>
<dbReference type="Pfam" id="PF00005">
    <property type="entry name" value="ABC_tran"/>
    <property type="match status" value="1"/>
</dbReference>
<dbReference type="InterPro" id="IPR003593">
    <property type="entry name" value="AAA+_ATPase"/>
</dbReference>
<dbReference type="NCBIfam" id="TIGR01727">
    <property type="entry name" value="oligo_HPY"/>
    <property type="match status" value="1"/>
</dbReference>
<dbReference type="InterPro" id="IPR027417">
    <property type="entry name" value="P-loop_NTPase"/>
</dbReference>
<keyword evidence="2" id="KW-0547">Nucleotide-binding</keyword>
<evidence type="ECO:0000313" key="6">
    <source>
        <dbReference type="Proteomes" id="UP000240880"/>
    </source>
</evidence>